<dbReference type="VEuPathDB" id="GiardiaDB:GMRT_10589"/>
<evidence type="ECO:0000313" key="1">
    <source>
        <dbReference type="EMBL" id="TNJ26832.1"/>
    </source>
</evidence>
<evidence type="ECO:0000313" key="2">
    <source>
        <dbReference type="Proteomes" id="UP000315496"/>
    </source>
</evidence>
<dbReference type="EMBL" id="VDLU01000004">
    <property type="protein sequence ID" value="TNJ26832.1"/>
    <property type="molecule type" value="Genomic_DNA"/>
</dbReference>
<organism evidence="1 2">
    <name type="scientific">Giardia muris</name>
    <dbReference type="NCBI Taxonomy" id="5742"/>
    <lineage>
        <taxon>Eukaryota</taxon>
        <taxon>Metamonada</taxon>
        <taxon>Diplomonadida</taxon>
        <taxon>Hexamitidae</taxon>
        <taxon>Giardiinae</taxon>
        <taxon>Giardia</taxon>
    </lineage>
</organism>
<dbReference type="InterPro" id="IPR015915">
    <property type="entry name" value="Kelch-typ_b-propeller"/>
</dbReference>
<keyword evidence="2" id="KW-1185">Reference proteome</keyword>
<comment type="caution">
    <text evidence="1">The sequence shown here is derived from an EMBL/GenBank/DDBJ whole genome shotgun (WGS) entry which is preliminary data.</text>
</comment>
<gene>
    <name evidence="1" type="ORF">GMRT_10589</name>
</gene>
<reference evidence="1 2" key="1">
    <citation type="submission" date="2019-05" db="EMBL/GenBank/DDBJ databases">
        <title>The compact genome of Giardia muris reveals important steps in the evolution of intestinal protozoan parasites.</title>
        <authorList>
            <person name="Xu F."/>
            <person name="Jimenez-Gonzalez A."/>
            <person name="Einarsson E."/>
            <person name="Astvaldsson A."/>
            <person name="Peirasmaki D."/>
            <person name="Eckmann L."/>
            <person name="Andersson J.O."/>
            <person name="Svard S.G."/>
            <person name="Jerlstrom-Hultqvist J."/>
        </authorList>
    </citation>
    <scope>NUCLEOTIDE SEQUENCE [LARGE SCALE GENOMIC DNA]</scope>
    <source>
        <strain evidence="1 2">Roberts-Thomson</strain>
    </source>
</reference>
<dbReference type="AlphaFoldDB" id="A0A4Z1SMB7"/>
<dbReference type="Gene3D" id="2.120.10.80">
    <property type="entry name" value="Kelch-type beta propeller"/>
    <property type="match status" value="1"/>
</dbReference>
<sequence>MEPTTPPEALRYSLQGSTLQEETRRPDGQYVLTHSFALKDYISGKILSSCLARCREYVVVYTCITDQTGKSSSSQTVVINMCTNNISAFHSPELPPLHGASLTHVGTGLFLHGGETISEHAAYYPSGYYFSSLCTGRRFNTTYTFLFDEKKWELLETQDKPPGSAYHTASALNQNTLSIEGGGLEATYHLNTKTLRWYIGSEPNSIRKSSIPIEEEYLHHSAASPSLDSNIIRAEEDGAAGPICMRSNAAIAVMQHADRSPH</sequence>
<proteinExistence type="predicted"/>
<protein>
    <submittedName>
        <fullName evidence="1">Uncharacterized protein</fullName>
    </submittedName>
</protein>
<dbReference type="Proteomes" id="UP000315496">
    <property type="component" value="Chromosome 4"/>
</dbReference>
<dbReference type="SUPFAM" id="SSF117281">
    <property type="entry name" value="Kelch motif"/>
    <property type="match status" value="1"/>
</dbReference>
<accession>A0A4Z1SMB7</accession>
<name>A0A4Z1SMB7_GIAMU</name>